<reference evidence="3" key="1">
    <citation type="submission" date="2016-10" db="EMBL/GenBank/DDBJ databases">
        <authorList>
            <person name="Varghese N."/>
        </authorList>
    </citation>
    <scope>NUCLEOTIDE SEQUENCE [LARGE SCALE GENOMIC DNA]</scope>
    <source>
        <strain evidence="3">GAS106B</strain>
    </source>
</reference>
<keyword evidence="3" id="KW-1185">Reference proteome</keyword>
<accession>A0A1H1H5C4</accession>
<organism evidence="2 3">
    <name type="scientific">Paraburkholderia fungorum</name>
    <dbReference type="NCBI Taxonomy" id="134537"/>
    <lineage>
        <taxon>Bacteria</taxon>
        <taxon>Pseudomonadati</taxon>
        <taxon>Pseudomonadota</taxon>
        <taxon>Betaproteobacteria</taxon>
        <taxon>Burkholderiales</taxon>
        <taxon>Burkholderiaceae</taxon>
        <taxon>Paraburkholderia</taxon>
    </lineage>
</organism>
<evidence type="ECO:0000313" key="3">
    <source>
        <dbReference type="Proteomes" id="UP000183487"/>
    </source>
</evidence>
<feature type="region of interest" description="Disordered" evidence="1">
    <location>
        <begin position="45"/>
        <end position="119"/>
    </location>
</feature>
<feature type="compositionally biased region" description="Polar residues" evidence="1">
    <location>
        <begin position="82"/>
        <end position="91"/>
    </location>
</feature>
<protein>
    <recommendedName>
        <fullName evidence="4">Beta-xylosidase</fullName>
    </recommendedName>
</protein>
<name>A0A1H1H5C4_9BURK</name>
<evidence type="ECO:0000313" key="2">
    <source>
        <dbReference type="EMBL" id="SDR20650.1"/>
    </source>
</evidence>
<evidence type="ECO:0000256" key="1">
    <source>
        <dbReference type="SAM" id="MobiDB-lite"/>
    </source>
</evidence>
<feature type="compositionally biased region" description="Polar residues" evidence="1">
    <location>
        <begin position="45"/>
        <end position="62"/>
    </location>
</feature>
<proteinExistence type="predicted"/>
<evidence type="ECO:0008006" key="4">
    <source>
        <dbReference type="Google" id="ProtNLM"/>
    </source>
</evidence>
<feature type="compositionally biased region" description="Gly residues" evidence="1">
    <location>
        <begin position="102"/>
        <end position="119"/>
    </location>
</feature>
<dbReference type="AlphaFoldDB" id="A0A1H1H5C4"/>
<sequence>MNRQNFLSDFKRTFNHPAKWRASVGCLSLLMGGAMTLASDESFAQITQGSGSSQQENRTSAMGASPDPSASMVHESHKPQSKDSGSGNSRGKTGAKGHKPQGAGGFDNGLYGTGAGSNK</sequence>
<gene>
    <name evidence="2" type="ORF">SAMN05443245_3549</name>
</gene>
<dbReference type="EMBL" id="FNKP01000002">
    <property type="protein sequence ID" value="SDR20650.1"/>
    <property type="molecule type" value="Genomic_DNA"/>
</dbReference>
<dbReference type="Proteomes" id="UP000183487">
    <property type="component" value="Unassembled WGS sequence"/>
</dbReference>